<dbReference type="GO" id="GO:0005829">
    <property type="term" value="C:cytosol"/>
    <property type="evidence" value="ECO:0007669"/>
    <property type="project" value="TreeGrafter"/>
</dbReference>
<dbReference type="GO" id="GO:0005978">
    <property type="term" value="P:glycogen biosynthetic process"/>
    <property type="evidence" value="ECO:0007669"/>
    <property type="project" value="TreeGrafter"/>
</dbReference>
<dbReference type="eggNOG" id="COG0297">
    <property type="taxonomic scope" value="Bacteria"/>
</dbReference>
<dbReference type="GO" id="GO:0009011">
    <property type="term" value="F:alpha-1,4-glucan glucosyltransferase (ADP-glucose donor) activity"/>
    <property type="evidence" value="ECO:0007669"/>
    <property type="project" value="UniProtKB-EC"/>
</dbReference>
<evidence type="ECO:0000259" key="5">
    <source>
        <dbReference type="Pfam" id="PF08323"/>
    </source>
</evidence>
<sequence length="538" mass="59570">MQISNAINTEASAHPVQVLMLCAEHGALAGAKVGGMADVLAGLPPALKAKGVQASVVMPGYGFLGRQGHGVDEAPRRFFSVPFRHGMVQISLQQLPDPRDEGLSIYLLDNPAWHTAPGQLYVASGDGRPFADDADRFALLGVAVAEALLQGIIPKPHVLHLHDWHQGFFALLRSIDPRYGELKAIPSVLSIHNLALQGTRPLAQEASSLAAWYPWLGQYPAQILDRRYPNCVNPLRAAICLSDRVHLVSPHYCREVLRPSDPATGFVGGEGLEEDLKHCDGKQQLVGILNGCDYPDEPQEIRPSVQQLVLGCHRTLTAAQANRDTVRALDFIAAQRLWQPMDEHAFLLTFVGRLTSQKVELLRHSLDGKRVLEQILQRLGLFSPQARFFMLGNGDDRIAREFQQLAARYDNFIFINHFDVNLSELLYRRGDLFLMPSSFEPCGISQMLAMRSGQPCLVSSVGGLVDTVKDGENGWRFDGDDTDSQARALLNKLDYLLHTTGTPDWQRVAKAALETRFTWEEAAASYLDKLYRPLLGTY</sequence>
<evidence type="ECO:0000313" key="6">
    <source>
        <dbReference type="EMBL" id="ABM00654.1"/>
    </source>
</evidence>
<proteinExistence type="predicted"/>
<dbReference type="CAZy" id="GT5">
    <property type="family name" value="Glycosyltransferase Family 5"/>
</dbReference>
<feature type="domain" description="Starch synthase catalytic" evidence="5">
    <location>
        <begin position="17"/>
        <end position="277"/>
    </location>
</feature>
<name>A1S8E7_SHEAM</name>
<dbReference type="InterPro" id="IPR013534">
    <property type="entry name" value="Starch_synth_cat_dom"/>
</dbReference>
<protein>
    <recommendedName>
        <fullName evidence="2">starch synthase</fullName>
        <ecNumber evidence="2">2.4.1.21</ecNumber>
    </recommendedName>
</protein>
<evidence type="ECO:0000313" key="7">
    <source>
        <dbReference type="Proteomes" id="UP000009175"/>
    </source>
</evidence>
<dbReference type="PANTHER" id="PTHR45825">
    <property type="entry name" value="GRANULE-BOUND STARCH SYNTHASE 1, CHLOROPLASTIC/AMYLOPLASTIC"/>
    <property type="match status" value="1"/>
</dbReference>
<reference evidence="6 7" key="1">
    <citation type="submission" date="2006-12" db="EMBL/GenBank/DDBJ databases">
        <title>Complete sequence of Shewanella amazonensis SB2B.</title>
        <authorList>
            <consortium name="US DOE Joint Genome Institute"/>
            <person name="Copeland A."/>
            <person name="Lucas S."/>
            <person name="Lapidus A."/>
            <person name="Barry K."/>
            <person name="Detter J.C."/>
            <person name="Glavina del Rio T."/>
            <person name="Hammon N."/>
            <person name="Israni S."/>
            <person name="Dalin E."/>
            <person name="Tice H."/>
            <person name="Pitluck S."/>
            <person name="Munk A.C."/>
            <person name="Brettin T."/>
            <person name="Bruce D."/>
            <person name="Han C."/>
            <person name="Tapia R."/>
            <person name="Gilna P."/>
            <person name="Schmutz J."/>
            <person name="Larimer F."/>
            <person name="Land M."/>
            <person name="Hauser L."/>
            <person name="Kyrpides N."/>
            <person name="Mikhailova N."/>
            <person name="Fredrickson J."/>
            <person name="Richardson P."/>
        </authorList>
    </citation>
    <scope>NUCLEOTIDE SEQUENCE [LARGE SCALE GENOMIC DNA]</scope>
    <source>
        <strain evidence="7">ATCC BAA-1098 / SB2B</strain>
    </source>
</reference>
<dbReference type="KEGG" id="saz:Sama_2449"/>
<dbReference type="HOGENOM" id="CLU_009583_18_5_6"/>
<dbReference type="Pfam" id="PF13692">
    <property type="entry name" value="Glyco_trans_1_4"/>
    <property type="match status" value="1"/>
</dbReference>
<dbReference type="STRING" id="326297.Sama_2449"/>
<evidence type="ECO:0000256" key="3">
    <source>
        <dbReference type="ARBA" id="ARBA00022676"/>
    </source>
</evidence>
<dbReference type="Gene3D" id="3.40.50.2000">
    <property type="entry name" value="Glycogen Phosphorylase B"/>
    <property type="match status" value="2"/>
</dbReference>
<accession>A1S8E7</accession>
<organism evidence="6 7">
    <name type="scientific">Shewanella amazonensis (strain ATCC BAA-1098 / SB2B)</name>
    <dbReference type="NCBI Taxonomy" id="326297"/>
    <lineage>
        <taxon>Bacteria</taxon>
        <taxon>Pseudomonadati</taxon>
        <taxon>Pseudomonadota</taxon>
        <taxon>Gammaproteobacteria</taxon>
        <taxon>Alteromonadales</taxon>
        <taxon>Shewanellaceae</taxon>
        <taxon>Shewanella</taxon>
    </lineage>
</organism>
<evidence type="ECO:0000256" key="1">
    <source>
        <dbReference type="ARBA" id="ARBA00001478"/>
    </source>
</evidence>
<keyword evidence="3 6" id="KW-0328">Glycosyltransferase</keyword>
<dbReference type="PANTHER" id="PTHR45825:SF11">
    <property type="entry name" value="ALPHA AMYLASE DOMAIN-CONTAINING PROTEIN"/>
    <property type="match status" value="1"/>
</dbReference>
<gene>
    <name evidence="6" type="ordered locus">Sama_2449</name>
</gene>
<dbReference type="CDD" id="cd03791">
    <property type="entry name" value="GT5_Glycogen_synthase_DULL1-like"/>
    <property type="match status" value="1"/>
</dbReference>
<dbReference type="EMBL" id="CP000507">
    <property type="protein sequence ID" value="ABM00654.1"/>
    <property type="molecule type" value="Genomic_DNA"/>
</dbReference>
<dbReference type="Proteomes" id="UP000009175">
    <property type="component" value="Chromosome"/>
</dbReference>
<evidence type="ECO:0000256" key="2">
    <source>
        <dbReference type="ARBA" id="ARBA00012588"/>
    </source>
</evidence>
<dbReference type="EC" id="2.4.1.21" evidence="2"/>
<dbReference type="SUPFAM" id="SSF53756">
    <property type="entry name" value="UDP-Glycosyltransferase/glycogen phosphorylase"/>
    <property type="match status" value="1"/>
</dbReference>
<dbReference type="Pfam" id="PF08323">
    <property type="entry name" value="Glyco_transf_5"/>
    <property type="match status" value="1"/>
</dbReference>
<keyword evidence="4 6" id="KW-0808">Transferase</keyword>
<dbReference type="AlphaFoldDB" id="A1S8E7"/>
<comment type="catalytic activity">
    <reaction evidence="1">
        <text>[(1-&gt;4)-alpha-D-glucosyl](n) + ADP-alpha-D-glucose = [(1-&gt;4)-alpha-D-glucosyl](n+1) + ADP + H(+)</text>
        <dbReference type="Rhea" id="RHEA:18189"/>
        <dbReference type="Rhea" id="RHEA-COMP:9584"/>
        <dbReference type="Rhea" id="RHEA-COMP:9587"/>
        <dbReference type="ChEBI" id="CHEBI:15378"/>
        <dbReference type="ChEBI" id="CHEBI:15444"/>
        <dbReference type="ChEBI" id="CHEBI:57498"/>
        <dbReference type="ChEBI" id="CHEBI:456216"/>
        <dbReference type="EC" id="2.4.1.21"/>
    </reaction>
</comment>
<dbReference type="RefSeq" id="WP_011760560.1">
    <property type="nucleotide sequence ID" value="NC_008700.1"/>
</dbReference>
<keyword evidence="7" id="KW-1185">Reference proteome</keyword>
<evidence type="ECO:0000256" key="4">
    <source>
        <dbReference type="ARBA" id="ARBA00022679"/>
    </source>
</evidence>